<proteinExistence type="predicted"/>
<dbReference type="AlphaFoldDB" id="A0A1Y6BCT2"/>
<dbReference type="EMBL" id="FWZX01000003">
    <property type="protein sequence ID" value="SMF03083.1"/>
    <property type="molecule type" value="Genomic_DNA"/>
</dbReference>
<keyword evidence="3" id="KW-1185">Reference proteome</keyword>
<accession>A0A1Y6BCT2</accession>
<evidence type="ECO:0000256" key="1">
    <source>
        <dbReference type="SAM" id="MobiDB-lite"/>
    </source>
</evidence>
<evidence type="ECO:0000313" key="2">
    <source>
        <dbReference type="EMBL" id="SMF03083.1"/>
    </source>
</evidence>
<dbReference type="RefSeq" id="WP_085121559.1">
    <property type="nucleotide sequence ID" value="NZ_FWZX01000003.1"/>
</dbReference>
<feature type="compositionally biased region" description="Polar residues" evidence="1">
    <location>
        <begin position="636"/>
        <end position="649"/>
    </location>
</feature>
<feature type="region of interest" description="Disordered" evidence="1">
    <location>
        <begin position="629"/>
        <end position="649"/>
    </location>
</feature>
<dbReference type="Proteomes" id="UP000192917">
    <property type="component" value="Unassembled WGS sequence"/>
</dbReference>
<organism evidence="2 3">
    <name type="scientific">Tistlia consotensis USBA 355</name>
    <dbReference type="NCBI Taxonomy" id="560819"/>
    <lineage>
        <taxon>Bacteria</taxon>
        <taxon>Pseudomonadati</taxon>
        <taxon>Pseudomonadota</taxon>
        <taxon>Alphaproteobacteria</taxon>
        <taxon>Rhodospirillales</taxon>
        <taxon>Rhodovibrionaceae</taxon>
        <taxon>Tistlia</taxon>
    </lineage>
</organism>
<sequence length="649" mass="68626">MPHDYGTAGGSGTIRWTASAATKAKGYGPDPSCQPCPDCGGLECLCRPRFFAGQLLTEQDLNRLDHYIVEKQKLHNRHLFGSGVVCGLAVTCAPCDELVNVSPGYALSPCGEDIVVCKPDSVDICSLISRCRDIDEPDCRPYAGQDPCEDIEEEWILAIRYLERPSAPKTPMAGPSSCACGSGGCKGKGCACGGSCGCSGSAAATGTTAGTASTQQPRLRRGAPPTCEPTVTCESYRYEVFRKPEEKPRDPGGRDPGKGDNPAGVIVASLAGFFDKLEGEMAARIACCLREIEKALPLPPGNFATMTEAERQAWFRWCCAVRSGLSGYFARIGGTDCEAIDRLGAATCPSPDLPLEDFRAALQQSVLAMLGPAFEAMLHCICSNVLPPCPPPEDPRVPLASVTIRKRDCHIVKVCNWTPLRRHVVTFPTLGYWLGWIPLRRILRQLMEQLCCQVIQFGDVIRDGKPDVTNADTTTESATFANAAAVKAATATAGDAFAQPAGLSWSFDAVADPVLAKAFARQIAQPESAGGAAVTRGDLFDLLLRRPAFATAEGLDPADEEKLTTRLAGSGLVKMLAEVARSSEGLLPSGLAPSTAAGAVAQAVASPDLAEMKRSLDAQSKEIAALKARLDAGTAPKSTSRTRTTKPGS</sequence>
<dbReference type="STRING" id="560819.SAMN05428998_103110"/>
<name>A0A1Y6BCT2_9PROT</name>
<reference evidence="2 3" key="1">
    <citation type="submission" date="2017-04" db="EMBL/GenBank/DDBJ databases">
        <authorList>
            <person name="Afonso C.L."/>
            <person name="Miller P.J."/>
            <person name="Scott M.A."/>
            <person name="Spackman E."/>
            <person name="Goraichik I."/>
            <person name="Dimitrov K.M."/>
            <person name="Suarez D.L."/>
            <person name="Swayne D.E."/>
        </authorList>
    </citation>
    <scope>NUCLEOTIDE SEQUENCE [LARGE SCALE GENOMIC DNA]</scope>
    <source>
        <strain evidence="2 3">USBA 355</strain>
    </source>
</reference>
<protein>
    <submittedName>
        <fullName evidence="2">Uncharacterized protein</fullName>
    </submittedName>
</protein>
<gene>
    <name evidence="2" type="ORF">SAMN05428998_103110</name>
</gene>
<evidence type="ECO:0000313" key="3">
    <source>
        <dbReference type="Proteomes" id="UP000192917"/>
    </source>
</evidence>